<reference evidence="1 2" key="1">
    <citation type="journal article" date="2020" name="Antonie Van Leeuwenhoek">
        <title>Rhodopirellula heiligendammensis sp. nov., Rhodopirellula pilleata sp. nov., and Rhodopirellula solitaria sp. nov. isolated from natural or artificial marine surfaces in Northern Germany and California, USA, and emended description of the genus Rhodopirellula.</title>
        <authorList>
            <person name="Kallscheuer N."/>
            <person name="Wiegand S."/>
            <person name="Jogler M."/>
            <person name="Boedeker C."/>
            <person name="Peeters S.H."/>
            <person name="Rast P."/>
            <person name="Heuer A."/>
            <person name="Jetten M.S.M."/>
            <person name="Rohde M."/>
            <person name="Jogler C."/>
        </authorList>
    </citation>
    <scope>NUCLEOTIDE SEQUENCE [LARGE SCALE GENOMIC DNA]</scope>
    <source>
        <strain evidence="1 2">Poly21</strain>
    </source>
</reference>
<organism evidence="1 2">
    <name type="scientific">Allorhodopirellula heiligendammensis</name>
    <dbReference type="NCBI Taxonomy" id="2714739"/>
    <lineage>
        <taxon>Bacteria</taxon>
        <taxon>Pseudomonadati</taxon>
        <taxon>Planctomycetota</taxon>
        <taxon>Planctomycetia</taxon>
        <taxon>Pirellulales</taxon>
        <taxon>Pirellulaceae</taxon>
        <taxon>Allorhodopirellula</taxon>
    </lineage>
</organism>
<keyword evidence="2" id="KW-1185">Reference proteome</keyword>
<sequence length="84" mass="9249">MKVTKKCFRWQRYVPIFGSLATVNVNHHAFAINITDLQVPGLVESEAHRVDGPVEQGNTFDTTRVDDGVDLINSENLGEGPGLL</sequence>
<accession>A0A5C6C564</accession>
<dbReference type="EMBL" id="SJPU01000001">
    <property type="protein sequence ID" value="TWU19235.1"/>
    <property type="molecule type" value="Genomic_DNA"/>
</dbReference>
<gene>
    <name evidence="1" type="ORF">Poly21_14070</name>
</gene>
<dbReference type="Proteomes" id="UP000319908">
    <property type="component" value="Unassembled WGS sequence"/>
</dbReference>
<dbReference type="AlphaFoldDB" id="A0A5C6C564"/>
<evidence type="ECO:0000313" key="2">
    <source>
        <dbReference type="Proteomes" id="UP000319908"/>
    </source>
</evidence>
<evidence type="ECO:0000313" key="1">
    <source>
        <dbReference type="EMBL" id="TWU19235.1"/>
    </source>
</evidence>
<comment type="caution">
    <text evidence="1">The sequence shown here is derived from an EMBL/GenBank/DDBJ whole genome shotgun (WGS) entry which is preliminary data.</text>
</comment>
<proteinExistence type="predicted"/>
<name>A0A5C6C564_9BACT</name>
<protein>
    <submittedName>
        <fullName evidence="1">Uncharacterized protein</fullName>
    </submittedName>
</protein>